<dbReference type="SUPFAM" id="SSF56059">
    <property type="entry name" value="Glutathione synthetase ATP-binding domain-like"/>
    <property type="match status" value="1"/>
</dbReference>
<dbReference type="Gene3D" id="3.40.50.20">
    <property type="match status" value="1"/>
</dbReference>
<reference evidence="6" key="2">
    <citation type="submission" date="2019-11" db="EMBL/GenBank/DDBJ databases">
        <authorList>
            <person name="January G."/>
            <person name="Bunk B."/>
        </authorList>
    </citation>
    <scope>NUCLEOTIDE SEQUENCE</scope>
    <source>
        <strain evidence="6">3.6</strain>
    </source>
</reference>
<dbReference type="InterPro" id="IPR052032">
    <property type="entry name" value="ATP-dep_AA_Ligase"/>
</dbReference>
<evidence type="ECO:0000313" key="6">
    <source>
        <dbReference type="EMBL" id="QMV13038.1"/>
    </source>
</evidence>
<name>A0A1N6M2S9_9VIBR</name>
<keyword evidence="3 4" id="KW-0067">ATP-binding</keyword>
<evidence type="ECO:0000256" key="3">
    <source>
        <dbReference type="ARBA" id="ARBA00022840"/>
    </source>
</evidence>
<sequence length="405" mass="45625">MSIVVIDPVSSGIAYIHAAVEMEVDLHVLCLDEGERKLSPKLRHLVKSVVKVDSRDIESLISAIEKIGDVQAILPGSEYTVSVCAQLAKHFGLPGLNRDTVAFVRDKYAFRHKIKEQKLSHIRYFLIDINTNLQALNVPVEFDFPAVIKPVDMSGSTEVKRIDSFDELVSFMQNLSQREISDLDYVSSGKFIVEEYIPGDEFSVEGVVIDDKIEILSITEKILGEEPYFVELGHIVGNQVCETISNRVSQYAKFIVQAIGINIGPFHLELRVRPDGQPVAIEIAARMPGDKIVELIKQSSGIDLAQMTIAAYVNKKMSKEPCSNGISAISFISRGIKERFTELNSIDKYKNHKYFKNCEIYFNHGDILGSHQDWTSRIGHFIFFGDNYHEIKDVVYELNREVGLI</sequence>
<dbReference type="EMBL" id="FSSB01000009">
    <property type="protein sequence ID" value="SIO93656.1"/>
    <property type="molecule type" value="Genomic_DNA"/>
</dbReference>
<dbReference type="GO" id="GO:0034026">
    <property type="term" value="F:L-amino-acid alpha-ligase activity"/>
    <property type="evidence" value="ECO:0007669"/>
    <property type="project" value="UniProtKB-EC"/>
</dbReference>
<protein>
    <submittedName>
        <fullName evidence="7">Alanine-anticapsin ligase BacD</fullName>
        <ecNumber evidence="7">6.3.2.49</ecNumber>
    </submittedName>
</protein>
<dbReference type="Gene3D" id="3.30.470.20">
    <property type="entry name" value="ATP-grasp fold, B domain"/>
    <property type="match status" value="1"/>
</dbReference>
<dbReference type="PROSITE" id="PS50975">
    <property type="entry name" value="ATP_GRASP"/>
    <property type="match status" value="1"/>
</dbReference>
<dbReference type="PANTHER" id="PTHR43585:SF2">
    <property type="entry name" value="ATP-GRASP ENZYME FSQD"/>
    <property type="match status" value="1"/>
</dbReference>
<evidence type="ECO:0000313" key="8">
    <source>
        <dbReference type="Proteomes" id="UP000184774"/>
    </source>
</evidence>
<dbReference type="Proteomes" id="UP000515264">
    <property type="component" value="Chromosome 1"/>
</dbReference>
<evidence type="ECO:0000313" key="7">
    <source>
        <dbReference type="EMBL" id="SIO93656.1"/>
    </source>
</evidence>
<dbReference type="RefSeq" id="WP_074372226.1">
    <property type="nucleotide sequence ID" value="NZ_AP024907.1"/>
</dbReference>
<organism evidence="7 8">
    <name type="scientific">Vibrio spartinae</name>
    <dbReference type="NCBI Taxonomy" id="1918945"/>
    <lineage>
        <taxon>Bacteria</taxon>
        <taxon>Pseudomonadati</taxon>
        <taxon>Pseudomonadota</taxon>
        <taxon>Gammaproteobacteria</taxon>
        <taxon>Vibrionales</taxon>
        <taxon>Vibrionaceae</taxon>
        <taxon>Vibrio</taxon>
    </lineage>
</organism>
<dbReference type="OrthoDB" id="9803907at2"/>
<evidence type="ECO:0000259" key="5">
    <source>
        <dbReference type="PROSITE" id="PS50975"/>
    </source>
</evidence>
<reference evidence="7 8" key="1">
    <citation type="submission" date="2016-12" db="EMBL/GenBank/DDBJ databases">
        <authorList>
            <person name="Song W.-J."/>
            <person name="Kurnit D.M."/>
        </authorList>
    </citation>
    <scope>NUCLEOTIDE SEQUENCE [LARGE SCALE GENOMIC DNA]</scope>
    <source>
        <strain evidence="7 8">CECT 9026</strain>
    </source>
</reference>
<dbReference type="GO" id="GO:0046872">
    <property type="term" value="F:metal ion binding"/>
    <property type="evidence" value="ECO:0007669"/>
    <property type="project" value="InterPro"/>
</dbReference>
<gene>
    <name evidence="7" type="primary">bacD</name>
    <name evidence="7" type="ORF">VSP9026_01326</name>
    <name evidence="6" type="ORF">Vspart_00243</name>
</gene>
<dbReference type="GO" id="GO:0005524">
    <property type="term" value="F:ATP binding"/>
    <property type="evidence" value="ECO:0007669"/>
    <property type="project" value="UniProtKB-UniRule"/>
</dbReference>
<dbReference type="PANTHER" id="PTHR43585">
    <property type="entry name" value="FUMIPYRROLE BIOSYNTHESIS PROTEIN C"/>
    <property type="match status" value="1"/>
</dbReference>
<keyword evidence="1 7" id="KW-0436">Ligase</keyword>
<evidence type="ECO:0000313" key="9">
    <source>
        <dbReference type="Proteomes" id="UP000515264"/>
    </source>
</evidence>
<dbReference type="AlphaFoldDB" id="A0A1N6M2S9"/>
<evidence type="ECO:0000256" key="4">
    <source>
        <dbReference type="PROSITE-ProRule" id="PRU00409"/>
    </source>
</evidence>
<proteinExistence type="predicted"/>
<dbReference type="Pfam" id="PF13535">
    <property type="entry name" value="ATP-grasp_4"/>
    <property type="match status" value="1"/>
</dbReference>
<reference evidence="6 9" key="3">
    <citation type="journal article" date="2020" name="J. Nat. Prod.">
        <title>Genomics-Metabolomics Profiling Disclosed Marine Vibrio spartinae 3.6 as a Producer of a New Branched Side Chain Prodigiosin.</title>
        <authorList>
            <person name="Vitale G.A."/>
            <person name="Sciarretta M."/>
            <person name="Palma Esposito F."/>
            <person name="January G.G."/>
            <person name="Giaccio M."/>
            <person name="Bunk B."/>
            <person name="Sproer C."/>
            <person name="Bajerski F."/>
            <person name="Power D."/>
            <person name="Festa C."/>
            <person name="Monti M.C."/>
            <person name="D'Auria M.V."/>
            <person name="de Pascale D."/>
        </authorList>
    </citation>
    <scope>NUCLEOTIDE SEQUENCE [LARGE SCALE GENOMIC DNA]</scope>
    <source>
        <strain evidence="6 9">3.6</strain>
    </source>
</reference>
<accession>A0A1N6M2S9</accession>
<dbReference type="InterPro" id="IPR011761">
    <property type="entry name" value="ATP-grasp"/>
</dbReference>
<feature type="domain" description="ATP-grasp" evidence="5">
    <location>
        <begin position="111"/>
        <end position="313"/>
    </location>
</feature>
<dbReference type="EMBL" id="CP046268">
    <property type="protein sequence ID" value="QMV13038.1"/>
    <property type="molecule type" value="Genomic_DNA"/>
</dbReference>
<keyword evidence="2 4" id="KW-0547">Nucleotide-binding</keyword>
<evidence type="ECO:0000256" key="2">
    <source>
        <dbReference type="ARBA" id="ARBA00022741"/>
    </source>
</evidence>
<dbReference type="Proteomes" id="UP000184774">
    <property type="component" value="Unassembled WGS sequence"/>
</dbReference>
<keyword evidence="9" id="KW-1185">Reference proteome</keyword>
<evidence type="ECO:0000256" key="1">
    <source>
        <dbReference type="ARBA" id="ARBA00022598"/>
    </source>
</evidence>
<dbReference type="EC" id="6.3.2.49" evidence="7"/>